<dbReference type="PROSITE" id="PS50206">
    <property type="entry name" value="RHODANESE_3"/>
    <property type="match status" value="1"/>
</dbReference>
<dbReference type="InterPro" id="IPR001763">
    <property type="entry name" value="Rhodanese-like_dom"/>
</dbReference>
<feature type="domain" description="Rhodanese" evidence="1">
    <location>
        <begin position="38"/>
        <end position="136"/>
    </location>
</feature>
<dbReference type="Proteomes" id="UP000011721">
    <property type="component" value="Chromosome"/>
</dbReference>
<dbReference type="InterPro" id="IPR036873">
    <property type="entry name" value="Rhodanese-like_dom_sf"/>
</dbReference>
<dbReference type="HOGENOM" id="CLU_130867_0_0_7"/>
<dbReference type="EMBL" id="CP003985">
    <property type="protein sequence ID" value="AGF77519.1"/>
    <property type="molecule type" value="Genomic_DNA"/>
</dbReference>
<reference evidence="3" key="1">
    <citation type="journal article" date="2013" name="Stand. Genomic Sci.">
        <title>Complete genome sequence of Desulfocapsa sulfexigens, a marine deltaproteobacterium specialized in disproportionating inorganic sulfur compounds.</title>
        <authorList>
            <person name="Finster K.W."/>
            <person name="Kjeldsen K.U."/>
            <person name="Kube M."/>
            <person name="Reinhardt R."/>
            <person name="Mussmann M."/>
            <person name="Amann R."/>
            <person name="Schreiber L."/>
        </authorList>
    </citation>
    <scope>NUCLEOTIDE SEQUENCE [LARGE SCALE GENOMIC DNA]</scope>
    <source>
        <strain evidence="3">DSM 10523 / SB164P1</strain>
    </source>
</reference>
<organism evidence="2 3">
    <name type="scientific">Desulfocapsa sulfexigens (strain DSM 10523 / SB164P1)</name>
    <dbReference type="NCBI Taxonomy" id="1167006"/>
    <lineage>
        <taxon>Bacteria</taxon>
        <taxon>Pseudomonadati</taxon>
        <taxon>Thermodesulfobacteriota</taxon>
        <taxon>Desulfobulbia</taxon>
        <taxon>Desulfobulbales</taxon>
        <taxon>Desulfocapsaceae</taxon>
        <taxon>Desulfocapsa</taxon>
    </lineage>
</organism>
<dbReference type="KEGG" id="dsf:UWK_00945"/>
<dbReference type="Pfam" id="PF00581">
    <property type="entry name" value="Rhodanese"/>
    <property type="match status" value="1"/>
</dbReference>
<keyword evidence="2" id="KW-0808">Transferase</keyword>
<accession>M1NCQ4</accession>
<dbReference type="CDD" id="cd00158">
    <property type="entry name" value="RHOD"/>
    <property type="match status" value="1"/>
</dbReference>
<sequence length="141" mass="15761">MKKISIISMLFIFLLNVAAIFDSYNFLTADEFKAWLEADKEMIIVDIQVKDEFASHHFPGSIETNAFPVKTEAQKNLILPAVEAYKKTGHDVVVICPRGGGGAKSCYSYMKSQGVPEEKLTILKGGVAKWPYREMLVSNNK</sequence>
<keyword evidence="3" id="KW-1185">Reference proteome</keyword>
<proteinExistence type="predicted"/>
<dbReference type="eggNOG" id="COG0607">
    <property type="taxonomic scope" value="Bacteria"/>
</dbReference>
<evidence type="ECO:0000313" key="2">
    <source>
        <dbReference type="EMBL" id="AGF77519.1"/>
    </source>
</evidence>
<name>M1NCQ4_DESSD</name>
<dbReference type="GO" id="GO:0016740">
    <property type="term" value="F:transferase activity"/>
    <property type="evidence" value="ECO:0007669"/>
    <property type="project" value="UniProtKB-KW"/>
</dbReference>
<protein>
    <submittedName>
        <fullName evidence="2">Rhodanese-related sulfurtransferase</fullName>
    </submittedName>
</protein>
<dbReference type="SUPFAM" id="SSF52821">
    <property type="entry name" value="Rhodanese/Cell cycle control phosphatase"/>
    <property type="match status" value="1"/>
</dbReference>
<evidence type="ECO:0000313" key="3">
    <source>
        <dbReference type="Proteomes" id="UP000011721"/>
    </source>
</evidence>
<dbReference type="STRING" id="1167006.UWK_00945"/>
<dbReference type="RefSeq" id="WP_015403215.1">
    <property type="nucleotide sequence ID" value="NC_020304.1"/>
</dbReference>
<dbReference type="AlphaFoldDB" id="M1NCQ4"/>
<gene>
    <name evidence="2" type="ordered locus">UWK_00945</name>
</gene>
<evidence type="ECO:0000259" key="1">
    <source>
        <dbReference type="PROSITE" id="PS50206"/>
    </source>
</evidence>
<dbReference type="Gene3D" id="3.40.250.10">
    <property type="entry name" value="Rhodanese-like domain"/>
    <property type="match status" value="1"/>
</dbReference>